<gene>
    <name evidence="2" type="primary">LOC108855227</name>
    <name evidence="3" type="synonym">LOC130510920</name>
</gene>
<evidence type="ECO:0000313" key="1">
    <source>
        <dbReference type="Proteomes" id="UP000504610"/>
    </source>
</evidence>
<dbReference type="KEGG" id="rsz:108855227"/>
<dbReference type="KEGG" id="rsz:130510920"/>
<reference evidence="2 3" key="2">
    <citation type="submission" date="2025-04" db="UniProtKB">
        <authorList>
            <consortium name="RefSeq"/>
        </authorList>
    </citation>
    <scope>IDENTIFICATION</scope>
    <source>
        <tissue evidence="2 3">Leaf</tissue>
    </source>
</reference>
<dbReference type="AlphaFoldDB" id="A0A6J0NK77"/>
<evidence type="ECO:0000313" key="2">
    <source>
        <dbReference type="RefSeq" id="XP_018484496.1"/>
    </source>
</evidence>
<protein>
    <submittedName>
        <fullName evidence="2">Uncharacterized protein LOC108855227</fullName>
    </submittedName>
    <submittedName>
        <fullName evidence="3">Uncharacterized protein LOC130510920</fullName>
    </submittedName>
</protein>
<proteinExistence type="predicted"/>
<dbReference type="RefSeq" id="XP_018484496.1">
    <property type="nucleotide sequence ID" value="XM_018628994.2"/>
</dbReference>
<name>A0A6J0NK77_RAPSA</name>
<organism evidence="1 2">
    <name type="scientific">Raphanus sativus</name>
    <name type="common">Radish</name>
    <name type="synonym">Raphanus raphanistrum var. sativus</name>
    <dbReference type="NCBI Taxonomy" id="3726"/>
    <lineage>
        <taxon>Eukaryota</taxon>
        <taxon>Viridiplantae</taxon>
        <taxon>Streptophyta</taxon>
        <taxon>Embryophyta</taxon>
        <taxon>Tracheophyta</taxon>
        <taxon>Spermatophyta</taxon>
        <taxon>Magnoliopsida</taxon>
        <taxon>eudicotyledons</taxon>
        <taxon>Gunneridae</taxon>
        <taxon>Pentapetalae</taxon>
        <taxon>rosids</taxon>
        <taxon>malvids</taxon>
        <taxon>Brassicales</taxon>
        <taxon>Brassicaceae</taxon>
        <taxon>Brassiceae</taxon>
        <taxon>Raphanus</taxon>
    </lineage>
</organism>
<dbReference type="Proteomes" id="UP000504610">
    <property type="component" value="Chromosome 1"/>
</dbReference>
<reference evidence="1" key="1">
    <citation type="journal article" date="2019" name="Database">
        <title>The radish genome database (RadishGD): an integrated information resource for radish genomics.</title>
        <authorList>
            <person name="Yu H.J."/>
            <person name="Baek S."/>
            <person name="Lee Y.J."/>
            <person name="Cho A."/>
            <person name="Mun J.H."/>
        </authorList>
    </citation>
    <scope>NUCLEOTIDE SEQUENCE [LARGE SCALE GENOMIC DNA]</scope>
    <source>
        <strain evidence="1">cv. WK10039</strain>
    </source>
</reference>
<dbReference type="GeneID" id="108855227"/>
<accession>A0A6J0NK77</accession>
<sequence>MASIHGTDQTDVASEPKLVQAGQAVADVIRESVETRDKILSHKNHLIENHPEISCSQLRAMKVLNSLSAIRMWSSLYKVSIKHLKEDPANRQTFLSYGDDENKVLYLEYATGESRDA</sequence>
<dbReference type="RefSeq" id="XP_056863611.1">
    <property type="nucleotide sequence ID" value="XM_057007631.1"/>
</dbReference>
<keyword evidence="1" id="KW-1185">Reference proteome</keyword>
<evidence type="ECO:0000313" key="3">
    <source>
        <dbReference type="RefSeq" id="XP_056863611.1"/>
    </source>
</evidence>